<dbReference type="NCBIfam" id="NF010978">
    <property type="entry name" value="PRK14401.1"/>
    <property type="match status" value="1"/>
</dbReference>
<name>A0A7C4Z565_9DEIN</name>
<dbReference type="GO" id="GO:0005886">
    <property type="term" value="C:plasma membrane"/>
    <property type="evidence" value="ECO:0007669"/>
    <property type="project" value="InterPro"/>
</dbReference>
<keyword evidence="7 10" id="KW-0472">Membrane</keyword>
<dbReference type="GO" id="GO:0008654">
    <property type="term" value="P:phospholipid biosynthetic process"/>
    <property type="evidence" value="ECO:0007669"/>
    <property type="project" value="UniProtKB-KW"/>
</dbReference>
<evidence type="ECO:0000256" key="6">
    <source>
        <dbReference type="ARBA" id="ARBA00023098"/>
    </source>
</evidence>
<dbReference type="AlphaFoldDB" id="A0A7C4Z565"/>
<dbReference type="EMBL" id="DRPZ01000095">
    <property type="protein sequence ID" value="HGY09115.1"/>
    <property type="molecule type" value="Genomic_DNA"/>
</dbReference>
<feature type="transmembrane region" description="Helical" evidence="10">
    <location>
        <begin position="169"/>
        <end position="188"/>
    </location>
</feature>
<feature type="transmembrane region" description="Helical" evidence="10">
    <location>
        <begin position="50"/>
        <end position="70"/>
    </location>
</feature>
<feature type="transmembrane region" description="Helical" evidence="10">
    <location>
        <begin position="109"/>
        <end position="133"/>
    </location>
</feature>
<keyword evidence="6" id="KW-0443">Lipid metabolism</keyword>
<dbReference type="Proteomes" id="UP000885759">
    <property type="component" value="Unassembled WGS sequence"/>
</dbReference>
<gene>
    <name evidence="11" type="ORF">ENK37_03530</name>
</gene>
<dbReference type="PANTHER" id="PTHR30309:SF0">
    <property type="entry name" value="GLYCEROL-3-PHOSPHATE ACYLTRANSFERASE-RELATED"/>
    <property type="match status" value="1"/>
</dbReference>
<keyword evidence="9" id="KW-1208">Phospholipid metabolism</keyword>
<evidence type="ECO:0000256" key="9">
    <source>
        <dbReference type="ARBA" id="ARBA00023264"/>
    </source>
</evidence>
<dbReference type="Pfam" id="PF02660">
    <property type="entry name" value="G3P_acyltransf"/>
    <property type="match status" value="1"/>
</dbReference>
<keyword evidence="1" id="KW-1003">Cell membrane</keyword>
<comment type="caution">
    <text evidence="11">The sequence shown here is derived from an EMBL/GenBank/DDBJ whole genome shotgun (WGS) entry which is preliminary data.</text>
</comment>
<dbReference type="SMART" id="SM01207">
    <property type="entry name" value="G3P_acyltransf"/>
    <property type="match status" value="1"/>
</dbReference>
<feature type="transmembrane region" description="Helical" evidence="10">
    <location>
        <begin position="145"/>
        <end position="163"/>
    </location>
</feature>
<keyword evidence="5 10" id="KW-1133">Transmembrane helix</keyword>
<evidence type="ECO:0000256" key="1">
    <source>
        <dbReference type="ARBA" id="ARBA00022475"/>
    </source>
</evidence>
<organism evidence="11">
    <name type="scientific">Oceanithermus profundus</name>
    <dbReference type="NCBI Taxonomy" id="187137"/>
    <lineage>
        <taxon>Bacteria</taxon>
        <taxon>Thermotogati</taxon>
        <taxon>Deinococcota</taxon>
        <taxon>Deinococci</taxon>
        <taxon>Thermales</taxon>
        <taxon>Thermaceae</taxon>
        <taxon>Oceanithermus</taxon>
    </lineage>
</organism>
<dbReference type="PANTHER" id="PTHR30309">
    <property type="entry name" value="INNER MEMBRANE PROTEIN YGIH"/>
    <property type="match status" value="1"/>
</dbReference>
<evidence type="ECO:0000256" key="3">
    <source>
        <dbReference type="ARBA" id="ARBA00022679"/>
    </source>
</evidence>
<dbReference type="InterPro" id="IPR003811">
    <property type="entry name" value="G3P_acylTferase_PlsY"/>
</dbReference>
<evidence type="ECO:0000256" key="7">
    <source>
        <dbReference type="ARBA" id="ARBA00023136"/>
    </source>
</evidence>
<keyword evidence="4 10" id="KW-0812">Transmembrane</keyword>
<evidence type="ECO:0000256" key="8">
    <source>
        <dbReference type="ARBA" id="ARBA00023209"/>
    </source>
</evidence>
<accession>A0A7C4Z565</accession>
<reference evidence="11" key="1">
    <citation type="journal article" date="2020" name="mSystems">
        <title>Genome- and Community-Level Interaction Insights into Carbon Utilization and Element Cycling Functions of Hydrothermarchaeota in Hydrothermal Sediment.</title>
        <authorList>
            <person name="Zhou Z."/>
            <person name="Liu Y."/>
            <person name="Xu W."/>
            <person name="Pan J."/>
            <person name="Luo Z.H."/>
            <person name="Li M."/>
        </authorList>
    </citation>
    <scope>NUCLEOTIDE SEQUENCE [LARGE SCALE GENOMIC DNA]</scope>
    <source>
        <strain evidence="11">HyVt-570</strain>
    </source>
</reference>
<keyword evidence="2" id="KW-0444">Lipid biosynthesis</keyword>
<sequence length="192" mass="20631">MNAVDLLWILLSYLIGSISWGLIFGFAHGLDLRRRDLPGGSGVFRQLGPVWGVLTALLDAAKGALAALLATQAPEGLAPWMATAVVAGHCWPVYFGFSGGGGLAPSLGFFLVFRPSVTLIALAVVAVVALLYYPWWRRRGGVLGIYPIPFAALFGYAYALWALQGDREGFWAMLGATVVVLVRGLRLLKGRR</sequence>
<evidence type="ECO:0000313" key="11">
    <source>
        <dbReference type="EMBL" id="HGY09115.1"/>
    </source>
</evidence>
<evidence type="ECO:0000256" key="5">
    <source>
        <dbReference type="ARBA" id="ARBA00022989"/>
    </source>
</evidence>
<keyword evidence="3" id="KW-0808">Transferase</keyword>
<proteinExistence type="predicted"/>
<evidence type="ECO:0000256" key="4">
    <source>
        <dbReference type="ARBA" id="ARBA00022692"/>
    </source>
</evidence>
<protein>
    <recommendedName>
        <fullName evidence="12">Glycerol-3-phosphate acyltransferase</fullName>
    </recommendedName>
</protein>
<evidence type="ECO:0000256" key="10">
    <source>
        <dbReference type="SAM" id="Phobius"/>
    </source>
</evidence>
<keyword evidence="8" id="KW-0594">Phospholipid biosynthesis</keyword>
<evidence type="ECO:0008006" key="12">
    <source>
        <dbReference type="Google" id="ProtNLM"/>
    </source>
</evidence>
<evidence type="ECO:0000256" key="2">
    <source>
        <dbReference type="ARBA" id="ARBA00022516"/>
    </source>
</evidence>
<dbReference type="GO" id="GO:0043772">
    <property type="term" value="F:acyl-phosphate glycerol-3-phosphate acyltransferase activity"/>
    <property type="evidence" value="ECO:0007669"/>
    <property type="project" value="InterPro"/>
</dbReference>
<feature type="transmembrane region" description="Helical" evidence="10">
    <location>
        <begin position="7"/>
        <end position="30"/>
    </location>
</feature>
<feature type="transmembrane region" description="Helical" evidence="10">
    <location>
        <begin position="77"/>
        <end position="97"/>
    </location>
</feature>